<organism evidence="1 2">
    <name type="scientific">Glaesserella parasuis HPS9</name>
    <dbReference type="NCBI Taxonomy" id="1450513"/>
    <lineage>
        <taxon>Bacteria</taxon>
        <taxon>Pseudomonadati</taxon>
        <taxon>Pseudomonadota</taxon>
        <taxon>Gammaproteobacteria</taxon>
        <taxon>Pasteurellales</taxon>
        <taxon>Pasteurellaceae</taxon>
        <taxon>Glaesserella</taxon>
    </lineage>
</organism>
<dbReference type="AlphaFoldDB" id="A0A837B0X7"/>
<dbReference type="EMBL" id="JDSN01000085">
    <property type="protein sequence ID" value="KDB45573.1"/>
    <property type="molecule type" value="Genomic_DNA"/>
</dbReference>
<comment type="caution">
    <text evidence="1">The sequence shown here is derived from an EMBL/GenBank/DDBJ whole genome shotgun (WGS) entry which is preliminary data.</text>
</comment>
<evidence type="ECO:0000313" key="2">
    <source>
        <dbReference type="Proteomes" id="UP000027441"/>
    </source>
</evidence>
<name>A0A837B0X7_GLAPU</name>
<reference evidence="1 2" key="1">
    <citation type="submission" date="2014-02" db="EMBL/GenBank/DDBJ databases">
        <title>Comparative genomics of Haemophilus parasuis isolated from pig lungs.</title>
        <authorList>
            <person name="Kittichotirat W."/>
            <person name="Bumgarner R.E."/>
            <person name="Lawrence P."/>
        </authorList>
    </citation>
    <scope>NUCLEOTIDE SEQUENCE [LARGE SCALE GENOMIC DNA]</scope>
    <source>
        <strain evidence="1 2">HPS9</strain>
    </source>
</reference>
<proteinExistence type="predicted"/>
<sequence length="118" mass="14049">MVKNLLEYCSPTNKLALEFTFKNINVANNLTFLQQIDEEFEKYLSTHKNELSQIHSVPPEAFNLVVQNYYWQMDKFSYFGSEERSLIYVEMASQRHSDIEIFLELLHRFLTEYLVVPS</sequence>
<gene>
    <name evidence="1" type="ORF">HPS9_07295</name>
</gene>
<evidence type="ECO:0000313" key="1">
    <source>
        <dbReference type="EMBL" id="KDB45573.1"/>
    </source>
</evidence>
<accession>A0A837B0X7</accession>
<dbReference type="Proteomes" id="UP000027441">
    <property type="component" value="Unassembled WGS sequence"/>
</dbReference>
<protein>
    <submittedName>
        <fullName evidence="1">Uncharacterized protein</fullName>
    </submittedName>
</protein>